<sequence>MSELQVPTLRRSQRISVSQASSRSATPTPAPAPTKKRSAPKETKRAVSRVTKPSGKTSKSKQKSSAATTTSTSKAQVSPPTPTSREPSPTPTSHPTPAPTPRVDRLYHPNTWSSTPASLPFLTHGALPTTPSTTTLTLNILDYTIQPSHWNPLLSANKLSAACFFFASLLSGNPVSATQVAGSSGWCHADYAAALARGGGGGVGDVLRVLDVSRGEVVRGYGVLMGMREGLRGVVGEFEGRLEGLPGMEEVAGWEEREAEEGRRHAREVRERMRGLGFVSGKRVEEEVVEEVLEEGGGQIGVEDEKEEETGKPSVPLIEVELEDFEDFVAENE</sequence>
<reference evidence="3" key="1">
    <citation type="submission" date="2017-05" db="EMBL/GenBank/DDBJ databases">
        <authorList>
            <person name="Song R."/>
            <person name="Chenine A.L."/>
            <person name="Ruprecht R.M."/>
        </authorList>
    </citation>
    <scope>NUCLEOTIDE SEQUENCE [LARGE SCALE GENOMIC DNA]</scope>
</reference>
<proteinExistence type="predicted"/>
<feature type="compositionally biased region" description="Pro residues" evidence="1">
    <location>
        <begin position="88"/>
        <end position="100"/>
    </location>
</feature>
<gene>
    <name evidence="2" type="ORF">ZT1E4_G5726</name>
</gene>
<dbReference type="AlphaFoldDB" id="A0A2H1GFD7"/>
<name>A0A2H1GFD7_ZYMTR</name>
<evidence type="ECO:0000313" key="3">
    <source>
        <dbReference type="Proteomes" id="UP000245764"/>
    </source>
</evidence>
<accession>A0A2H1GFD7</accession>
<organism evidence="2 3">
    <name type="scientific">Zymoseptoria tritici ST99CH_1E4</name>
    <dbReference type="NCBI Taxonomy" id="1276532"/>
    <lineage>
        <taxon>Eukaryota</taxon>
        <taxon>Fungi</taxon>
        <taxon>Dikarya</taxon>
        <taxon>Ascomycota</taxon>
        <taxon>Pezizomycotina</taxon>
        <taxon>Dothideomycetes</taxon>
        <taxon>Dothideomycetidae</taxon>
        <taxon>Mycosphaerellales</taxon>
        <taxon>Mycosphaerellaceae</taxon>
        <taxon>Zymoseptoria</taxon>
    </lineage>
</organism>
<feature type="compositionally biased region" description="Low complexity" evidence="1">
    <location>
        <begin position="51"/>
        <end position="75"/>
    </location>
</feature>
<evidence type="ECO:0000313" key="2">
    <source>
        <dbReference type="EMBL" id="SMR52274.1"/>
    </source>
</evidence>
<protein>
    <submittedName>
        <fullName evidence="2">Uncharacterized protein</fullName>
    </submittedName>
</protein>
<feature type="region of interest" description="Disordered" evidence="1">
    <location>
        <begin position="1"/>
        <end position="111"/>
    </location>
</feature>
<dbReference type="EMBL" id="LT854257">
    <property type="protein sequence ID" value="SMR52274.1"/>
    <property type="molecule type" value="Genomic_DNA"/>
</dbReference>
<evidence type="ECO:0000256" key="1">
    <source>
        <dbReference type="SAM" id="MobiDB-lite"/>
    </source>
</evidence>
<feature type="region of interest" description="Disordered" evidence="1">
    <location>
        <begin position="294"/>
        <end position="315"/>
    </location>
</feature>
<dbReference type="Proteomes" id="UP000245764">
    <property type="component" value="Chromosome 5"/>
</dbReference>